<dbReference type="EMBL" id="BLKZ01000001">
    <property type="protein sequence ID" value="GFG91899.1"/>
    <property type="molecule type" value="Genomic_DNA"/>
</dbReference>
<evidence type="ECO:0000256" key="3">
    <source>
        <dbReference type="ARBA" id="ARBA00022475"/>
    </source>
</evidence>
<feature type="transmembrane region" description="Helical" evidence="8">
    <location>
        <begin position="621"/>
        <end position="641"/>
    </location>
</feature>
<evidence type="ECO:0000256" key="2">
    <source>
        <dbReference type="ARBA" id="ARBA00010157"/>
    </source>
</evidence>
<evidence type="ECO:0000256" key="6">
    <source>
        <dbReference type="ARBA" id="ARBA00023136"/>
    </source>
</evidence>
<dbReference type="RefSeq" id="WP_163715644.1">
    <property type="nucleotide sequence ID" value="NZ_BLKZ01000001.1"/>
</dbReference>
<evidence type="ECO:0000256" key="1">
    <source>
        <dbReference type="ARBA" id="ARBA00004651"/>
    </source>
</evidence>
<evidence type="ECO:0000256" key="8">
    <source>
        <dbReference type="SAM" id="Phobius"/>
    </source>
</evidence>
<feature type="domain" description="Membrane transport protein MMPL" evidence="9">
    <location>
        <begin position="45"/>
        <end position="362"/>
    </location>
</feature>
<name>A0A7I9YT82_MYCBU</name>
<protein>
    <submittedName>
        <fullName evidence="10">Membrane protein</fullName>
    </submittedName>
</protein>
<dbReference type="AlphaFoldDB" id="A0A7I9YT82"/>
<dbReference type="InterPro" id="IPR004869">
    <property type="entry name" value="MMPL_dom"/>
</dbReference>
<feature type="transmembrane region" description="Helical" evidence="8">
    <location>
        <begin position="556"/>
        <end position="578"/>
    </location>
</feature>
<dbReference type="Pfam" id="PF03176">
    <property type="entry name" value="MMPL"/>
    <property type="match status" value="2"/>
</dbReference>
<keyword evidence="6 8" id="KW-0472">Membrane</keyword>
<feature type="domain" description="Membrane transport protein MMPL" evidence="9">
    <location>
        <begin position="418"/>
        <end position="744"/>
    </location>
</feature>
<feature type="transmembrane region" description="Helical" evidence="8">
    <location>
        <begin position="673"/>
        <end position="698"/>
    </location>
</feature>
<keyword evidence="3" id="KW-1003">Cell membrane</keyword>
<accession>A0A7I9YT82</accession>
<dbReference type="GO" id="GO:0005886">
    <property type="term" value="C:plasma membrane"/>
    <property type="evidence" value="ECO:0007669"/>
    <property type="project" value="UniProtKB-SubCell"/>
</dbReference>
<feature type="transmembrane region" description="Helical" evidence="8">
    <location>
        <begin position="387"/>
        <end position="408"/>
    </location>
</feature>
<dbReference type="PANTHER" id="PTHR33406:SF11">
    <property type="entry name" value="MEMBRANE PROTEIN SCO6666-RELATED"/>
    <property type="match status" value="1"/>
</dbReference>
<evidence type="ECO:0000313" key="10">
    <source>
        <dbReference type="EMBL" id="GFG91899.1"/>
    </source>
</evidence>
<keyword evidence="5 8" id="KW-1133">Transmembrane helix</keyword>
<gene>
    <name evidence="10" type="primary">mmpL13_2</name>
    <name evidence="10" type="ORF">MBOU_39410</name>
</gene>
<evidence type="ECO:0000256" key="5">
    <source>
        <dbReference type="ARBA" id="ARBA00022989"/>
    </source>
</evidence>
<feature type="transmembrane region" description="Helical" evidence="8">
    <location>
        <begin position="583"/>
        <end position="601"/>
    </location>
</feature>
<evidence type="ECO:0000313" key="11">
    <source>
        <dbReference type="Proteomes" id="UP000465360"/>
    </source>
</evidence>
<feature type="transmembrane region" description="Helical" evidence="8">
    <location>
        <begin position="213"/>
        <end position="233"/>
    </location>
</feature>
<feature type="region of interest" description="Disordered" evidence="7">
    <location>
        <begin position="763"/>
        <end position="803"/>
    </location>
</feature>
<dbReference type="InterPro" id="IPR050545">
    <property type="entry name" value="Mycobact_MmpL"/>
</dbReference>
<reference evidence="10 11" key="1">
    <citation type="journal article" date="2019" name="Emerg. Microbes Infect.">
        <title>Comprehensive subspecies identification of 175 nontuberculous mycobacteria species based on 7547 genomic profiles.</title>
        <authorList>
            <person name="Matsumoto Y."/>
            <person name="Kinjo T."/>
            <person name="Motooka D."/>
            <person name="Nabeya D."/>
            <person name="Jung N."/>
            <person name="Uechi K."/>
            <person name="Horii T."/>
            <person name="Iida T."/>
            <person name="Fujita J."/>
            <person name="Nakamura S."/>
        </authorList>
    </citation>
    <scope>NUCLEOTIDE SEQUENCE [LARGE SCALE GENOMIC DNA]</scope>
    <source>
        <strain evidence="10 11">JCM 30725</strain>
    </source>
</reference>
<feature type="transmembrane region" description="Helical" evidence="8">
    <location>
        <begin position="318"/>
        <end position="342"/>
    </location>
</feature>
<sequence>MLQAITRLAIAAPRRILAIAALVFVAAAIFGIPVINSLSGGGFQDPTSESARATDLLREKFGKTDQKMLIVVTAPDGARSEQARRVGADIVERLNRSPWVLDVASPWTLSPDQTPPGQPPQAADQLISKDGKSGMIVAGLKGGENDAQQYASTLSEELVHDRDGVTVRDGGMAVAYAQINHQNERDLLLMESIAIPLSFAVLVWALRGVVAALLPIALGALAIVGTMSVLRLISFATDVSIYALDLSIAMGFALAIDYNLLIVSRYREELTREGDRDQALLRTMTTAGRTVVFSAATVGLSMAVMALFPMYFLKSSAYTIVATAIIVAIGAVVVTPAAIALLGPRLDALDVRGLARRMWPKATWLRDHSRTSAAFWYRSTKFVLRHALPVGLSVVVLLLLLGLPFLGVKWGFPDERVLPESASARQVADMLDTDFPGGFGTEVTVVVPDARGVTPADLERYAAELSRVPDVAAVTAPTGTFVAGSLAGPPVAATGMTGESAFLTVATTAPLYSTASDVQLDRLHEVAGPAGRSVEMGGLAQINRDSVNAITERLPAVLGLIAVISFVLIFSLTGSVLLPLQALVCNVLSLTAAFGALVWIFQDGHLGALGTTPNGTLNANIPVLLFCIAVGLAMDYEVFLVSRIHEYWLAAQASRRHPPSAAEARADNDESTALGLAGIGRVVTSAALVMSISFAALIPAQVSFMRMLGVGLTLAVLVDATLVRMVLVPAFIHLLGRWTWWAPRPLVRLHERLALGEADAAAVGRRRWATDTDETEDASPGSDEPSDGGSGQELAAASPKDVG</sequence>
<evidence type="ECO:0000259" key="9">
    <source>
        <dbReference type="Pfam" id="PF03176"/>
    </source>
</evidence>
<organism evidence="10 11">
    <name type="scientific">Mycobacterium bourgelatii</name>
    <dbReference type="NCBI Taxonomy" id="1273442"/>
    <lineage>
        <taxon>Bacteria</taxon>
        <taxon>Bacillati</taxon>
        <taxon>Actinomycetota</taxon>
        <taxon>Actinomycetes</taxon>
        <taxon>Mycobacteriales</taxon>
        <taxon>Mycobacteriaceae</taxon>
        <taxon>Mycobacterium</taxon>
    </lineage>
</organism>
<keyword evidence="4 8" id="KW-0812">Transmembrane</keyword>
<feature type="transmembrane region" description="Helical" evidence="8">
    <location>
        <begin position="239"/>
        <end position="262"/>
    </location>
</feature>
<evidence type="ECO:0000256" key="4">
    <source>
        <dbReference type="ARBA" id="ARBA00022692"/>
    </source>
</evidence>
<dbReference type="Proteomes" id="UP000465360">
    <property type="component" value="Unassembled WGS sequence"/>
</dbReference>
<evidence type="ECO:0000256" key="7">
    <source>
        <dbReference type="SAM" id="MobiDB-lite"/>
    </source>
</evidence>
<feature type="transmembrane region" description="Helical" evidence="8">
    <location>
        <begin position="291"/>
        <end position="312"/>
    </location>
</feature>
<dbReference type="Gene3D" id="1.20.1640.10">
    <property type="entry name" value="Multidrug efflux transporter AcrB transmembrane domain"/>
    <property type="match status" value="2"/>
</dbReference>
<feature type="transmembrane region" description="Helical" evidence="8">
    <location>
        <begin position="704"/>
        <end position="727"/>
    </location>
</feature>
<feature type="transmembrane region" description="Helical" evidence="8">
    <location>
        <begin position="187"/>
        <end position="206"/>
    </location>
</feature>
<dbReference type="SUPFAM" id="SSF82866">
    <property type="entry name" value="Multidrug efflux transporter AcrB transmembrane domain"/>
    <property type="match status" value="2"/>
</dbReference>
<keyword evidence="11" id="KW-1185">Reference proteome</keyword>
<comment type="caution">
    <text evidence="10">The sequence shown here is derived from an EMBL/GenBank/DDBJ whole genome shotgun (WGS) entry which is preliminary data.</text>
</comment>
<comment type="subcellular location">
    <subcellularLocation>
        <location evidence="1">Cell membrane</location>
        <topology evidence="1">Multi-pass membrane protein</topology>
    </subcellularLocation>
</comment>
<proteinExistence type="inferred from homology"/>
<dbReference type="PANTHER" id="PTHR33406">
    <property type="entry name" value="MEMBRANE PROTEIN MJ1562-RELATED"/>
    <property type="match status" value="1"/>
</dbReference>
<comment type="similarity">
    <text evidence="2">Belongs to the resistance-nodulation-cell division (RND) (TC 2.A.6) family. MmpL subfamily.</text>
</comment>